<evidence type="ECO:0000259" key="16">
    <source>
        <dbReference type="PROSITE" id="PS50070"/>
    </source>
</evidence>
<keyword evidence="18" id="KW-1185">Reference proteome</keyword>
<evidence type="ECO:0000256" key="3">
    <source>
        <dbReference type="ARBA" id="ARBA00022553"/>
    </source>
</evidence>
<dbReference type="InterPro" id="IPR011009">
    <property type="entry name" value="Kinase-like_dom_sf"/>
</dbReference>
<feature type="compositionally biased region" description="Basic residues" evidence="13">
    <location>
        <begin position="760"/>
        <end position="774"/>
    </location>
</feature>
<dbReference type="GO" id="GO:0043235">
    <property type="term" value="C:receptor complex"/>
    <property type="evidence" value="ECO:0007669"/>
    <property type="project" value="TreeGrafter"/>
</dbReference>
<reference evidence="17 18" key="1">
    <citation type="submission" date="2017-06" db="EMBL/GenBank/DDBJ databases">
        <title>A platform for efficient transgenesis in Macrostomum lignano, a flatworm model organism for stem cell research.</title>
        <authorList>
            <person name="Berezikov E."/>
        </authorList>
    </citation>
    <scope>NUCLEOTIDE SEQUENCE [LARGE SCALE GENOMIC DNA]</scope>
    <source>
        <strain evidence="17">DV1</strain>
        <tissue evidence="17">Whole organism</tissue>
    </source>
</reference>
<dbReference type="Pfam" id="PF07714">
    <property type="entry name" value="PK_Tyr_Ser-Thr"/>
    <property type="match status" value="1"/>
</dbReference>
<dbReference type="GO" id="GO:0005524">
    <property type="term" value="F:ATP binding"/>
    <property type="evidence" value="ECO:0007669"/>
    <property type="project" value="UniProtKB-KW"/>
</dbReference>
<organism evidence="17 18">
    <name type="scientific">Macrostomum lignano</name>
    <dbReference type="NCBI Taxonomy" id="282301"/>
    <lineage>
        <taxon>Eukaryota</taxon>
        <taxon>Metazoa</taxon>
        <taxon>Spiralia</taxon>
        <taxon>Lophotrochozoa</taxon>
        <taxon>Platyhelminthes</taxon>
        <taxon>Rhabditophora</taxon>
        <taxon>Macrostomorpha</taxon>
        <taxon>Macrostomida</taxon>
        <taxon>Macrostomidae</taxon>
        <taxon>Macrostomum</taxon>
    </lineage>
</organism>
<dbReference type="PANTHER" id="PTHR24416">
    <property type="entry name" value="TYROSINE-PROTEIN KINASE RECEPTOR"/>
    <property type="match status" value="1"/>
</dbReference>
<evidence type="ECO:0000313" key="17">
    <source>
        <dbReference type="EMBL" id="PAA83926.1"/>
    </source>
</evidence>
<proteinExistence type="predicted"/>
<evidence type="ECO:0000256" key="10">
    <source>
        <dbReference type="ARBA" id="ARBA00023157"/>
    </source>
</evidence>
<feature type="domain" description="Protein kinase" evidence="14">
    <location>
        <begin position="408"/>
        <end position="694"/>
    </location>
</feature>
<evidence type="ECO:0000256" key="9">
    <source>
        <dbReference type="ARBA" id="ARBA00023137"/>
    </source>
</evidence>
<evidence type="ECO:0000256" key="12">
    <source>
        <dbReference type="PROSITE-ProRule" id="PRU00121"/>
    </source>
</evidence>
<dbReference type="InterPro" id="IPR013806">
    <property type="entry name" value="Kringle-like"/>
</dbReference>
<dbReference type="EC" id="2.7.10.1" evidence="2"/>
<dbReference type="SUPFAM" id="SSF57440">
    <property type="entry name" value="Kringle-like"/>
    <property type="match status" value="1"/>
</dbReference>
<dbReference type="Gene3D" id="3.30.200.20">
    <property type="entry name" value="Phosphorylase Kinase, domain 1"/>
    <property type="match status" value="1"/>
</dbReference>
<dbReference type="InterPro" id="IPR050122">
    <property type="entry name" value="RTK"/>
</dbReference>
<dbReference type="InterPro" id="IPR020067">
    <property type="entry name" value="Frizzled_dom"/>
</dbReference>
<dbReference type="InterPro" id="IPR036790">
    <property type="entry name" value="Frizzled_dom_sf"/>
</dbReference>
<dbReference type="PRINTS" id="PR00109">
    <property type="entry name" value="TYRKINASE"/>
</dbReference>
<keyword evidence="4 12" id="KW-0420">Kringle</keyword>
<feature type="compositionally biased region" description="Pro residues" evidence="13">
    <location>
        <begin position="367"/>
        <end position="376"/>
    </location>
</feature>
<sequence length="827" mass="89489">RGWLEDRQPRPQRPPTEPGFCQAFKPNVCRNYLGGSRVFVTDNTYQYTMERLLVQLLAKLADAVDPSCVQPLTQAICHFNFPLCAENPASFNPDGLSASPQRLCIADCQAAVGGRCQRHFEILRTSLDYLRRGGSGDRDIFAGRSSGVVDLVQLLPDCDSLPTERCVSMKASPPPTPPPPPPQPPPVRPPLSTSADPADCYNVTQPWSYSGRAATSRSGRVCLAWAGIPGYAQLAGHSNWCRGSAGDPPAKPWCFVTETGEQEDCDVPQCGDGSNESRQGSKEAAGPPPPMSAREMLPVFVSLGALACLAAATLLVCCFCRRAAAAAAAASGSSPNSLRGGGEIGGAYRGLLKRQLIVGGPPAVTTLPPPAPPPTPGEMKRNRQLQQQQQQSLQPPAAQVREFSLSQIRFGEEIGESAFGKVYKGELIGLYSDTSLTPVAIKCLSAAADARTQAEFGRDTQARWELRHPNLVCLLGASLRQTPLAQLQETLPHGDLHEFLIYHSPAACDRLQQPQQQQQQQDYSEPGLSSVQLLHLASQVAAGLEYLASRGVVHKDVAARNVLLGDGLQCKLGDLGAARDLYSCDYYRLQGRCLLPIRWLPPEAILYGQFSAQTDVYSFGVLLWEMWSHGLQPYYGYSNSEVIELVRQRQLLPCPPGCPPALAGVLLDCWAEAPGLRPSPSGLHERLRQRHSELLAELAATPASQQGSGQTSSTGFSYQQQQQQQQQQLDTRPPSQRVIPVPVPGFHHQQQQQPPQPQSRRQHRQQRRQRRRRSPTGSVGSAASAMSSSTSSSSSSATYSPSSFSGRADVIGGAALYRPPVEAPQAV</sequence>
<protein>
    <recommendedName>
        <fullName evidence="2">receptor protein-tyrosine kinase</fullName>
        <ecNumber evidence="2">2.7.10.1</ecNumber>
    </recommendedName>
</protein>
<dbReference type="Proteomes" id="UP000215902">
    <property type="component" value="Unassembled WGS sequence"/>
</dbReference>
<evidence type="ECO:0000256" key="11">
    <source>
        <dbReference type="ARBA" id="ARBA00051243"/>
    </source>
</evidence>
<dbReference type="SUPFAM" id="SSF56112">
    <property type="entry name" value="Protein kinase-like (PK-like)"/>
    <property type="match status" value="1"/>
</dbReference>
<accession>A0A267GD57</accession>
<evidence type="ECO:0000256" key="7">
    <source>
        <dbReference type="ARBA" id="ARBA00022777"/>
    </source>
</evidence>
<feature type="region of interest" description="Disordered" evidence="13">
    <location>
        <begin position="361"/>
        <end position="396"/>
    </location>
</feature>
<dbReference type="PROSITE" id="PS50038">
    <property type="entry name" value="FZ"/>
    <property type="match status" value="1"/>
</dbReference>
<comment type="caution">
    <text evidence="12">Lacks conserved residue(s) required for the propagation of feature annotation.</text>
</comment>
<keyword evidence="3" id="KW-0597">Phosphoprotein</keyword>
<comment type="caution">
    <text evidence="17">The sequence shown here is derived from an EMBL/GenBank/DDBJ whole genome shotgun (WGS) entry which is preliminary data.</text>
</comment>
<evidence type="ECO:0000259" key="14">
    <source>
        <dbReference type="PROSITE" id="PS50011"/>
    </source>
</evidence>
<dbReference type="PROSITE" id="PS00239">
    <property type="entry name" value="RECEPTOR_TYR_KIN_II"/>
    <property type="match status" value="1"/>
</dbReference>
<feature type="region of interest" description="Disordered" evidence="13">
    <location>
        <begin position="265"/>
        <end position="290"/>
    </location>
</feature>
<keyword evidence="6" id="KW-0547">Nucleotide-binding</keyword>
<feature type="domain" description="FZ" evidence="15">
    <location>
        <begin position="16"/>
        <end position="169"/>
    </location>
</feature>
<feature type="domain" description="Kringle" evidence="16">
    <location>
        <begin position="208"/>
        <end position="270"/>
    </location>
</feature>
<gene>
    <name evidence="17" type="ORF">BOX15_Mlig007433g1</name>
</gene>
<evidence type="ECO:0000256" key="8">
    <source>
        <dbReference type="ARBA" id="ARBA00022840"/>
    </source>
</evidence>
<feature type="region of interest" description="Disordered" evidence="13">
    <location>
        <begin position="166"/>
        <end position="196"/>
    </location>
</feature>
<dbReference type="GO" id="GO:0007169">
    <property type="term" value="P:cell surface receptor protein tyrosine kinase signaling pathway"/>
    <property type="evidence" value="ECO:0007669"/>
    <property type="project" value="InterPro"/>
</dbReference>
<dbReference type="Gene3D" id="1.10.2000.10">
    <property type="entry name" value="Frizzled cysteine-rich domain"/>
    <property type="match status" value="1"/>
</dbReference>
<dbReference type="InterPro" id="IPR002011">
    <property type="entry name" value="Tyr_kinase_rcpt_2_CS"/>
</dbReference>
<dbReference type="Gene3D" id="2.40.20.10">
    <property type="entry name" value="Plasminogen Kringle 4"/>
    <property type="match status" value="1"/>
</dbReference>
<dbReference type="PROSITE" id="PS50070">
    <property type="entry name" value="KRINGLE_2"/>
    <property type="match status" value="1"/>
</dbReference>
<dbReference type="InterPro" id="IPR008266">
    <property type="entry name" value="Tyr_kinase_AS"/>
</dbReference>
<dbReference type="InterPro" id="IPR038178">
    <property type="entry name" value="Kringle_sf"/>
</dbReference>
<evidence type="ECO:0000256" key="2">
    <source>
        <dbReference type="ARBA" id="ARBA00011902"/>
    </source>
</evidence>
<feature type="compositionally biased region" description="Pro residues" evidence="13">
    <location>
        <begin position="172"/>
        <end position="189"/>
    </location>
</feature>
<keyword evidence="9" id="KW-0829">Tyrosine-protein kinase</keyword>
<evidence type="ECO:0000256" key="6">
    <source>
        <dbReference type="ARBA" id="ARBA00022741"/>
    </source>
</evidence>
<evidence type="ECO:0000313" key="18">
    <source>
        <dbReference type="Proteomes" id="UP000215902"/>
    </source>
</evidence>
<dbReference type="InterPro" id="IPR001245">
    <property type="entry name" value="Ser-Thr/Tyr_kinase_cat_dom"/>
</dbReference>
<feature type="compositionally biased region" description="Low complexity" evidence="13">
    <location>
        <begin position="775"/>
        <end position="806"/>
    </location>
</feature>
<evidence type="ECO:0000256" key="13">
    <source>
        <dbReference type="SAM" id="MobiDB-lite"/>
    </source>
</evidence>
<dbReference type="OrthoDB" id="2431000at2759"/>
<name>A0A267GD57_9PLAT</name>
<feature type="non-terminal residue" evidence="17">
    <location>
        <position position="1"/>
    </location>
</feature>
<dbReference type="GO" id="GO:0004714">
    <property type="term" value="F:transmembrane receptor protein tyrosine kinase activity"/>
    <property type="evidence" value="ECO:0007669"/>
    <property type="project" value="UniProtKB-EC"/>
</dbReference>
<keyword evidence="10" id="KW-1015">Disulfide bond</keyword>
<evidence type="ECO:0000259" key="15">
    <source>
        <dbReference type="PROSITE" id="PS50038"/>
    </source>
</evidence>
<feature type="compositionally biased region" description="Low complexity" evidence="13">
    <location>
        <begin position="384"/>
        <end position="396"/>
    </location>
</feature>
<dbReference type="GO" id="GO:0005886">
    <property type="term" value="C:plasma membrane"/>
    <property type="evidence" value="ECO:0007669"/>
    <property type="project" value="TreeGrafter"/>
</dbReference>
<dbReference type="AlphaFoldDB" id="A0A267GD57"/>
<evidence type="ECO:0000256" key="4">
    <source>
        <dbReference type="ARBA" id="ARBA00022572"/>
    </source>
</evidence>
<evidence type="ECO:0000256" key="5">
    <source>
        <dbReference type="ARBA" id="ARBA00022679"/>
    </source>
</evidence>
<keyword evidence="5" id="KW-0808">Transferase</keyword>
<dbReference type="PROSITE" id="PS50011">
    <property type="entry name" value="PROTEIN_KINASE_DOM"/>
    <property type="match status" value="1"/>
</dbReference>
<keyword evidence="8" id="KW-0067">ATP-binding</keyword>
<dbReference type="STRING" id="282301.A0A267GD57"/>
<dbReference type="PANTHER" id="PTHR24416:SF611">
    <property type="entry name" value="TYROSINE-PROTEIN KINASE TRANSMEMBRANE RECEPTOR ROR"/>
    <property type="match status" value="1"/>
</dbReference>
<feature type="region of interest" description="Disordered" evidence="13">
    <location>
        <begin position="701"/>
        <end position="807"/>
    </location>
</feature>
<dbReference type="SMART" id="SM00130">
    <property type="entry name" value="KR"/>
    <property type="match status" value="1"/>
</dbReference>
<dbReference type="InterPro" id="IPR000719">
    <property type="entry name" value="Prot_kinase_dom"/>
</dbReference>
<dbReference type="GO" id="GO:0017147">
    <property type="term" value="F:Wnt-protein binding"/>
    <property type="evidence" value="ECO:0007669"/>
    <property type="project" value="TreeGrafter"/>
</dbReference>
<feature type="compositionally biased region" description="Low complexity" evidence="13">
    <location>
        <begin position="704"/>
        <end position="728"/>
    </location>
</feature>
<dbReference type="PROSITE" id="PS00109">
    <property type="entry name" value="PROTEIN_KINASE_TYR"/>
    <property type="match status" value="1"/>
</dbReference>
<comment type="catalytic activity">
    <reaction evidence="11">
        <text>L-tyrosyl-[protein] + ATP = O-phospho-L-tyrosyl-[protein] + ADP + H(+)</text>
        <dbReference type="Rhea" id="RHEA:10596"/>
        <dbReference type="Rhea" id="RHEA-COMP:10136"/>
        <dbReference type="Rhea" id="RHEA-COMP:20101"/>
        <dbReference type="ChEBI" id="CHEBI:15378"/>
        <dbReference type="ChEBI" id="CHEBI:30616"/>
        <dbReference type="ChEBI" id="CHEBI:46858"/>
        <dbReference type="ChEBI" id="CHEBI:61978"/>
        <dbReference type="ChEBI" id="CHEBI:456216"/>
        <dbReference type="EC" id="2.7.10.1"/>
    </reaction>
</comment>
<evidence type="ECO:0000256" key="1">
    <source>
        <dbReference type="ARBA" id="ARBA00004479"/>
    </source>
</evidence>
<dbReference type="Gene3D" id="1.10.510.10">
    <property type="entry name" value="Transferase(Phosphotransferase) domain 1"/>
    <property type="match status" value="1"/>
</dbReference>
<dbReference type="InterPro" id="IPR000001">
    <property type="entry name" value="Kringle"/>
</dbReference>
<dbReference type="EMBL" id="NIVC01000396">
    <property type="protein sequence ID" value="PAA83926.1"/>
    <property type="molecule type" value="Genomic_DNA"/>
</dbReference>
<keyword evidence="7" id="KW-0418">Kinase</keyword>
<comment type="subcellular location">
    <subcellularLocation>
        <location evidence="1">Membrane</location>
        <topology evidence="1">Single-pass type I membrane protein</topology>
    </subcellularLocation>
</comment>